<dbReference type="OrthoDB" id="1445360at2"/>
<accession>A0A6I1E0N0</accession>
<organism evidence="2 3">
    <name type="scientific">Flagellimonas olearia</name>
    <dbReference type="NCBI Taxonomy" id="552546"/>
    <lineage>
        <taxon>Bacteria</taxon>
        <taxon>Pseudomonadati</taxon>
        <taxon>Bacteroidota</taxon>
        <taxon>Flavobacteriia</taxon>
        <taxon>Flavobacteriales</taxon>
        <taxon>Flavobacteriaceae</taxon>
        <taxon>Flagellimonas</taxon>
    </lineage>
</organism>
<dbReference type="Proteomes" id="UP000429785">
    <property type="component" value="Unassembled WGS sequence"/>
</dbReference>
<evidence type="ECO:0000256" key="1">
    <source>
        <dbReference type="SAM" id="Phobius"/>
    </source>
</evidence>
<keyword evidence="1" id="KW-0472">Membrane</keyword>
<name>A0A6I1E0N0_9FLAO</name>
<feature type="transmembrane region" description="Helical" evidence="1">
    <location>
        <begin position="36"/>
        <end position="57"/>
    </location>
</feature>
<sequence>MHKYHSSSSYFIFEAIFASIACMGIGYAIFSTSESTFIKTITVGFSLLAIVLIVLYIRNIVFDIFFNENEILIEYHLKNQKIRLNHSDLIGIEYISAHKQPAMNRIKFKTESGLKSIKFQTVAFDDQFVEFFNWLKSKNPKIKVSVFPSDHCLNEKLFGPKYRKYVKETL</sequence>
<proteinExistence type="predicted"/>
<dbReference type="AlphaFoldDB" id="A0A6I1E0N0"/>
<evidence type="ECO:0000313" key="2">
    <source>
        <dbReference type="EMBL" id="KAB7529183.1"/>
    </source>
</evidence>
<keyword evidence="1" id="KW-1133">Transmembrane helix</keyword>
<keyword evidence="1" id="KW-0812">Transmembrane</keyword>
<feature type="transmembrane region" description="Helical" evidence="1">
    <location>
        <begin position="12"/>
        <end position="30"/>
    </location>
</feature>
<dbReference type="RefSeq" id="WP_152132513.1">
    <property type="nucleotide sequence ID" value="NZ_WELG01000002.1"/>
</dbReference>
<evidence type="ECO:0000313" key="3">
    <source>
        <dbReference type="Proteomes" id="UP000429785"/>
    </source>
</evidence>
<protein>
    <submittedName>
        <fullName evidence="2">Uncharacterized protein</fullName>
    </submittedName>
</protein>
<dbReference type="EMBL" id="WELG01000002">
    <property type="protein sequence ID" value="KAB7529183.1"/>
    <property type="molecule type" value="Genomic_DNA"/>
</dbReference>
<comment type="caution">
    <text evidence="2">The sequence shown here is derived from an EMBL/GenBank/DDBJ whole genome shotgun (WGS) entry which is preliminary data.</text>
</comment>
<reference evidence="2 3" key="1">
    <citation type="submission" date="2019-10" db="EMBL/GenBank/DDBJ databases">
        <title>Muricauda olearia CL-SS4 JCM15563 genome.</title>
        <authorList>
            <person name="Liu L."/>
        </authorList>
    </citation>
    <scope>NUCLEOTIDE SEQUENCE [LARGE SCALE GENOMIC DNA]</scope>
    <source>
        <strain evidence="2 3">CL-SS4</strain>
    </source>
</reference>
<gene>
    <name evidence="2" type="ORF">F8C76_15225</name>
</gene>